<keyword evidence="3" id="KW-1185">Reference proteome</keyword>
<feature type="transmembrane region" description="Helical" evidence="1">
    <location>
        <begin position="12"/>
        <end position="34"/>
    </location>
</feature>
<feature type="transmembrane region" description="Helical" evidence="1">
    <location>
        <begin position="79"/>
        <end position="100"/>
    </location>
</feature>
<dbReference type="AlphaFoldDB" id="A0A9J6BEE2"/>
<evidence type="ECO:0000313" key="3">
    <source>
        <dbReference type="Proteomes" id="UP001107558"/>
    </source>
</evidence>
<name>A0A9J6BEE2_POLVA</name>
<gene>
    <name evidence="2" type="ORF">PVAND_016191</name>
</gene>
<keyword evidence="1" id="KW-1133">Transmembrane helix</keyword>
<reference evidence="2" key="1">
    <citation type="submission" date="2021-03" db="EMBL/GenBank/DDBJ databases">
        <title>Chromosome level genome of the anhydrobiotic midge Polypedilum vanderplanki.</title>
        <authorList>
            <person name="Yoshida Y."/>
            <person name="Kikawada T."/>
            <person name="Gusev O."/>
        </authorList>
    </citation>
    <scope>NUCLEOTIDE SEQUENCE</scope>
    <source>
        <strain evidence="2">NIAS01</strain>
        <tissue evidence="2">Whole body or cell culture</tissue>
    </source>
</reference>
<organism evidence="2 3">
    <name type="scientific">Polypedilum vanderplanki</name>
    <name type="common">Sleeping chironomid midge</name>
    <dbReference type="NCBI Taxonomy" id="319348"/>
    <lineage>
        <taxon>Eukaryota</taxon>
        <taxon>Metazoa</taxon>
        <taxon>Ecdysozoa</taxon>
        <taxon>Arthropoda</taxon>
        <taxon>Hexapoda</taxon>
        <taxon>Insecta</taxon>
        <taxon>Pterygota</taxon>
        <taxon>Neoptera</taxon>
        <taxon>Endopterygota</taxon>
        <taxon>Diptera</taxon>
        <taxon>Nematocera</taxon>
        <taxon>Chironomoidea</taxon>
        <taxon>Chironomidae</taxon>
        <taxon>Chironominae</taxon>
        <taxon>Polypedilum</taxon>
        <taxon>Polypedilum</taxon>
    </lineage>
</organism>
<evidence type="ECO:0000256" key="1">
    <source>
        <dbReference type="SAM" id="Phobius"/>
    </source>
</evidence>
<proteinExistence type="predicted"/>
<protein>
    <submittedName>
        <fullName evidence="2">Uncharacterized protein</fullName>
    </submittedName>
</protein>
<feature type="transmembrane region" description="Helical" evidence="1">
    <location>
        <begin position="121"/>
        <end position="141"/>
    </location>
</feature>
<dbReference type="Proteomes" id="UP001107558">
    <property type="component" value="Chromosome 4"/>
</dbReference>
<accession>A0A9J6BEE2</accession>
<evidence type="ECO:0000313" key="2">
    <source>
        <dbReference type="EMBL" id="KAG5668244.1"/>
    </source>
</evidence>
<sequence length="206" mass="23794">MKVRNLFGGDSFLGLFTLDTGGIIIGAQRCWIFLKGNSTNYQKYCELCTRKYPESHTTAQGALTNATDKDISCTFVSKIPFFLIFLGMIILSIIGAIAHYRLMKGIEENDHKKTRLARGYYMFYIGLRAILFIVFLIWCFFNGKMLWPAIFSLVLLLIDLYAYSIIDKLRVKYEHTPPVNTAQTTQFFNEQESLLELQIYQSELKF</sequence>
<comment type="caution">
    <text evidence="2">The sequence shown here is derived from an EMBL/GenBank/DDBJ whole genome shotgun (WGS) entry which is preliminary data.</text>
</comment>
<keyword evidence="1" id="KW-0472">Membrane</keyword>
<dbReference type="EMBL" id="JADBJN010000004">
    <property type="protein sequence ID" value="KAG5668244.1"/>
    <property type="molecule type" value="Genomic_DNA"/>
</dbReference>
<feature type="transmembrane region" description="Helical" evidence="1">
    <location>
        <begin position="147"/>
        <end position="166"/>
    </location>
</feature>
<keyword evidence="1" id="KW-0812">Transmembrane</keyword>